<dbReference type="InterPro" id="IPR036721">
    <property type="entry name" value="RCK_C_sf"/>
</dbReference>
<dbReference type="InterPro" id="IPR058776">
    <property type="entry name" value="KhtT-like_N"/>
</dbReference>
<reference evidence="2" key="1">
    <citation type="journal article" date="2014" name="Int. J. Syst. Evol. Microbiol.">
        <title>Complete genome sequence of Corynebacterium casei LMG S-19264T (=DSM 44701T), isolated from a smear-ripened cheese.</title>
        <authorList>
            <consortium name="US DOE Joint Genome Institute (JGI-PGF)"/>
            <person name="Walter F."/>
            <person name="Albersmeier A."/>
            <person name="Kalinowski J."/>
            <person name="Ruckert C."/>
        </authorList>
    </citation>
    <scope>NUCLEOTIDE SEQUENCE</scope>
    <source>
        <strain evidence="2">VKM Ac-1321</strain>
    </source>
</reference>
<dbReference type="InterPro" id="IPR026278">
    <property type="entry name" value="KhtT"/>
</dbReference>
<dbReference type="GO" id="GO:0006813">
    <property type="term" value="P:potassium ion transport"/>
    <property type="evidence" value="ECO:0007669"/>
    <property type="project" value="InterPro"/>
</dbReference>
<dbReference type="PROSITE" id="PS51202">
    <property type="entry name" value="RCK_C"/>
    <property type="match status" value="1"/>
</dbReference>
<accession>A0A9W6KE93</accession>
<dbReference type="Proteomes" id="UP001143480">
    <property type="component" value="Unassembled WGS sequence"/>
</dbReference>
<dbReference type="PIRSF" id="PIRSF005028">
    <property type="entry name" value="KhtT"/>
    <property type="match status" value="1"/>
</dbReference>
<name>A0A9W6KE93_9ACTN</name>
<dbReference type="SUPFAM" id="SSF116726">
    <property type="entry name" value="TrkA C-terminal domain-like"/>
    <property type="match status" value="1"/>
</dbReference>
<comment type="caution">
    <text evidence="2">The sequence shown here is derived from an EMBL/GenBank/DDBJ whole genome shotgun (WGS) entry which is preliminary data.</text>
</comment>
<dbReference type="PANTHER" id="PTHR30445">
    <property type="entry name" value="K(+)_H(+) ANTIPORTER SUBUNIT KHTT"/>
    <property type="match status" value="1"/>
</dbReference>
<protein>
    <submittedName>
        <fullName evidence="2">Potassium transporter TrkA</fullName>
    </submittedName>
</protein>
<sequence length="171" mass="18063">MRRFIAFKLFVMDVERIDLPGIGTSHVVTTARGRRIGIVSHRSGRRDLVVYDKDDPDTSVVSVALNPDEAGVVAEHLGTARIIEQLAEVQRQVAGLVTEQLVIAPGSPYDGRTLGDTKARTRTGASIVAVVRGNDVIASPRPDFGLQARDLIVAVGTAAGVEGVAALLADG</sequence>
<reference evidence="2" key="2">
    <citation type="submission" date="2023-01" db="EMBL/GenBank/DDBJ databases">
        <authorList>
            <person name="Sun Q."/>
            <person name="Evtushenko L."/>
        </authorList>
    </citation>
    <scope>NUCLEOTIDE SEQUENCE</scope>
    <source>
        <strain evidence="2">VKM Ac-1321</strain>
    </source>
</reference>
<evidence type="ECO:0000313" key="3">
    <source>
        <dbReference type="Proteomes" id="UP001143480"/>
    </source>
</evidence>
<dbReference type="InterPro" id="IPR006037">
    <property type="entry name" value="RCK_C"/>
</dbReference>
<dbReference type="Gene3D" id="3.30.70.1450">
    <property type="entry name" value="Regulator of K+ conductance, C-terminal domain"/>
    <property type="match status" value="1"/>
</dbReference>
<dbReference type="InterPro" id="IPR050144">
    <property type="entry name" value="AAE_transporter"/>
</dbReference>
<proteinExistence type="predicted"/>
<feature type="domain" description="RCK C-terminal" evidence="1">
    <location>
        <begin position="84"/>
        <end position="170"/>
    </location>
</feature>
<dbReference type="Pfam" id="PF02080">
    <property type="entry name" value="TrkA_C"/>
    <property type="match status" value="1"/>
</dbReference>
<keyword evidence="3" id="KW-1185">Reference proteome</keyword>
<evidence type="ECO:0000313" key="2">
    <source>
        <dbReference type="EMBL" id="GLK99687.1"/>
    </source>
</evidence>
<dbReference type="PANTHER" id="PTHR30445:SF8">
    <property type="entry name" value="K(+)_H(+) ANTIPORTER SUBUNIT KHTT"/>
    <property type="match status" value="1"/>
</dbReference>
<dbReference type="Pfam" id="PF25991">
    <property type="entry name" value="KhtT_N"/>
    <property type="match status" value="1"/>
</dbReference>
<evidence type="ECO:0000259" key="1">
    <source>
        <dbReference type="PROSITE" id="PS51202"/>
    </source>
</evidence>
<dbReference type="GO" id="GO:0008324">
    <property type="term" value="F:monoatomic cation transmembrane transporter activity"/>
    <property type="evidence" value="ECO:0007669"/>
    <property type="project" value="InterPro"/>
</dbReference>
<dbReference type="AlphaFoldDB" id="A0A9W6KE93"/>
<organism evidence="2 3">
    <name type="scientific">Dactylosporangium matsuzakiense</name>
    <dbReference type="NCBI Taxonomy" id="53360"/>
    <lineage>
        <taxon>Bacteria</taxon>
        <taxon>Bacillati</taxon>
        <taxon>Actinomycetota</taxon>
        <taxon>Actinomycetes</taxon>
        <taxon>Micromonosporales</taxon>
        <taxon>Micromonosporaceae</taxon>
        <taxon>Dactylosporangium</taxon>
    </lineage>
</organism>
<dbReference type="EMBL" id="BSFP01000005">
    <property type="protein sequence ID" value="GLK99687.1"/>
    <property type="molecule type" value="Genomic_DNA"/>
</dbReference>
<gene>
    <name evidence="2" type="ORF">GCM10017581_014280</name>
</gene>